<evidence type="ECO:0000259" key="2">
    <source>
        <dbReference type="Pfam" id="PF06580"/>
    </source>
</evidence>
<dbReference type="InterPro" id="IPR050640">
    <property type="entry name" value="Bact_2-comp_sensor_kinase"/>
</dbReference>
<name>A0A1W1Z7X6_9SPHI</name>
<keyword evidence="4" id="KW-1185">Reference proteome</keyword>
<reference evidence="4" key="1">
    <citation type="submission" date="2017-04" db="EMBL/GenBank/DDBJ databases">
        <authorList>
            <person name="Varghese N."/>
            <person name="Submissions S."/>
        </authorList>
    </citation>
    <scope>NUCLEOTIDE SEQUENCE [LARGE SCALE GENOMIC DNA]</scope>
    <source>
        <strain evidence="4">DSM 12126</strain>
    </source>
</reference>
<keyword evidence="3" id="KW-0808">Transferase</keyword>
<feature type="domain" description="Signal transduction histidine kinase internal region" evidence="2">
    <location>
        <begin position="168"/>
        <end position="246"/>
    </location>
</feature>
<dbReference type="RefSeq" id="WP_084236804.1">
    <property type="nucleotide sequence ID" value="NZ_FWXT01000001.1"/>
</dbReference>
<proteinExistence type="predicted"/>
<keyword evidence="3" id="KW-0418">Kinase</keyword>
<organism evidence="3 4">
    <name type="scientific">Pedobacter africanus</name>
    <dbReference type="NCBI Taxonomy" id="151894"/>
    <lineage>
        <taxon>Bacteria</taxon>
        <taxon>Pseudomonadati</taxon>
        <taxon>Bacteroidota</taxon>
        <taxon>Sphingobacteriia</taxon>
        <taxon>Sphingobacteriales</taxon>
        <taxon>Sphingobacteriaceae</taxon>
        <taxon>Pedobacter</taxon>
    </lineage>
</organism>
<keyword evidence="1" id="KW-0472">Membrane</keyword>
<dbReference type="GO" id="GO:0016020">
    <property type="term" value="C:membrane"/>
    <property type="evidence" value="ECO:0007669"/>
    <property type="project" value="InterPro"/>
</dbReference>
<keyword evidence="1" id="KW-1133">Transmembrane helix</keyword>
<gene>
    <name evidence="3" type="ORF">SAMN04488524_0461</name>
</gene>
<dbReference type="Pfam" id="PF06580">
    <property type="entry name" value="His_kinase"/>
    <property type="match status" value="1"/>
</dbReference>
<evidence type="ECO:0000313" key="3">
    <source>
        <dbReference type="EMBL" id="SMC44513.1"/>
    </source>
</evidence>
<dbReference type="OrthoDB" id="9809908at2"/>
<evidence type="ECO:0000313" key="4">
    <source>
        <dbReference type="Proteomes" id="UP000192756"/>
    </source>
</evidence>
<dbReference type="GO" id="GO:0000155">
    <property type="term" value="F:phosphorelay sensor kinase activity"/>
    <property type="evidence" value="ECO:0007669"/>
    <property type="project" value="InterPro"/>
</dbReference>
<feature type="transmembrane region" description="Helical" evidence="1">
    <location>
        <begin position="91"/>
        <end position="112"/>
    </location>
</feature>
<dbReference type="Proteomes" id="UP000192756">
    <property type="component" value="Unassembled WGS sequence"/>
</dbReference>
<dbReference type="InterPro" id="IPR010559">
    <property type="entry name" value="Sig_transdc_His_kin_internal"/>
</dbReference>
<dbReference type="AlphaFoldDB" id="A0A1W1Z7X6"/>
<feature type="transmembrane region" description="Helical" evidence="1">
    <location>
        <begin position="51"/>
        <end position="70"/>
    </location>
</feature>
<dbReference type="EMBL" id="FWXT01000001">
    <property type="protein sequence ID" value="SMC44513.1"/>
    <property type="molecule type" value="Genomic_DNA"/>
</dbReference>
<evidence type="ECO:0000256" key="1">
    <source>
        <dbReference type="SAM" id="Phobius"/>
    </source>
</evidence>
<feature type="transmembrane region" description="Helical" evidence="1">
    <location>
        <begin position="124"/>
        <end position="144"/>
    </location>
</feature>
<protein>
    <submittedName>
        <fullName evidence="3">Histidine kinase</fullName>
    </submittedName>
</protein>
<accession>A0A1W1Z7X6</accession>
<sequence>MKSNSIYQVPSKTKLIVLTALAITILFSLPRLAVFRHMKYSLNIDFRFYEFAARSLYSYIIAIAFLALNLRSRKLIWGPVNYNPANIYQKVIYNIVLLAFFYVVLIPLHLALFEPYLRERLFRFFFNLHLFLEFLLTLLISHIYKLVFYNQQIKLANEALLKANAETRYEVLMNQVNPHFLFNSFNTINALINSNKEEAVDFVNNLSDVYRYVLESSKKNLVTVAQEIGFVHIYVKMLKARYGNKLQVDFAIRDYALDLFVPPLAIQVLIENAAKHNIISTKSPLTISVFMTDETTLTVANPIQEKLMRQPSTGIGLSNLDERYSHLSDRPIVICKKDNQFMVTIPLLKNIE</sequence>
<dbReference type="STRING" id="151894.SAMN04488524_0461"/>
<dbReference type="PANTHER" id="PTHR34220">
    <property type="entry name" value="SENSOR HISTIDINE KINASE YPDA"/>
    <property type="match status" value="1"/>
</dbReference>
<dbReference type="PANTHER" id="PTHR34220:SF7">
    <property type="entry name" value="SENSOR HISTIDINE KINASE YPDA"/>
    <property type="match status" value="1"/>
</dbReference>
<keyword evidence="1" id="KW-0812">Transmembrane</keyword>